<evidence type="ECO:0000313" key="3">
    <source>
        <dbReference type="Proteomes" id="UP001549145"/>
    </source>
</evidence>
<proteinExistence type="predicted"/>
<sequence>MNVATLVLASAISLVGTPDAARSGCMVHDHQPLQVRRMPITPATTSKPRNPLEDEAVHCEEGQGVPSPHEGPTSPKGRR</sequence>
<feature type="compositionally biased region" description="Basic and acidic residues" evidence="1">
    <location>
        <begin position="50"/>
        <end position="61"/>
    </location>
</feature>
<organism evidence="2 3">
    <name type="scientific">Methylobacterium goesingense</name>
    <dbReference type="NCBI Taxonomy" id="243690"/>
    <lineage>
        <taxon>Bacteria</taxon>
        <taxon>Pseudomonadati</taxon>
        <taxon>Pseudomonadota</taxon>
        <taxon>Alphaproteobacteria</taxon>
        <taxon>Hyphomicrobiales</taxon>
        <taxon>Methylobacteriaceae</taxon>
        <taxon>Methylobacterium</taxon>
    </lineage>
</organism>
<evidence type="ECO:0000256" key="1">
    <source>
        <dbReference type="SAM" id="MobiDB-lite"/>
    </source>
</evidence>
<accession>A0ABV2L868</accession>
<dbReference type="EMBL" id="JBEPMM010000011">
    <property type="protein sequence ID" value="MET3694026.1"/>
    <property type="molecule type" value="Genomic_DNA"/>
</dbReference>
<comment type="caution">
    <text evidence="2">The sequence shown here is derived from an EMBL/GenBank/DDBJ whole genome shotgun (WGS) entry which is preliminary data.</text>
</comment>
<gene>
    <name evidence="2" type="ORF">ABID43_003581</name>
</gene>
<reference evidence="2 3" key="1">
    <citation type="submission" date="2024-06" db="EMBL/GenBank/DDBJ databases">
        <title>Genomic Encyclopedia of Type Strains, Phase IV (KMG-IV): sequencing the most valuable type-strain genomes for metagenomic binning, comparative biology and taxonomic classification.</title>
        <authorList>
            <person name="Goeker M."/>
        </authorList>
    </citation>
    <scope>NUCLEOTIDE SEQUENCE [LARGE SCALE GENOMIC DNA]</scope>
    <source>
        <strain evidence="2 3">DSM 21331</strain>
    </source>
</reference>
<name>A0ABV2L868_9HYPH</name>
<evidence type="ECO:0000313" key="2">
    <source>
        <dbReference type="EMBL" id="MET3694026.1"/>
    </source>
</evidence>
<dbReference type="Proteomes" id="UP001549145">
    <property type="component" value="Unassembled WGS sequence"/>
</dbReference>
<dbReference type="RefSeq" id="WP_238282119.1">
    <property type="nucleotide sequence ID" value="NZ_BPQL01000154.1"/>
</dbReference>
<keyword evidence="3" id="KW-1185">Reference proteome</keyword>
<evidence type="ECO:0008006" key="4">
    <source>
        <dbReference type="Google" id="ProtNLM"/>
    </source>
</evidence>
<protein>
    <recommendedName>
        <fullName evidence="4">Secreted protein</fullName>
    </recommendedName>
</protein>
<feature type="region of interest" description="Disordered" evidence="1">
    <location>
        <begin position="34"/>
        <end position="79"/>
    </location>
</feature>